<dbReference type="Pfam" id="PF00196">
    <property type="entry name" value="GerE"/>
    <property type="match status" value="1"/>
</dbReference>
<dbReference type="PROSITE" id="PS50043">
    <property type="entry name" value="HTH_LUXR_2"/>
    <property type="match status" value="1"/>
</dbReference>
<evidence type="ECO:0000256" key="3">
    <source>
        <dbReference type="ARBA" id="ARBA00023125"/>
    </source>
</evidence>
<dbReference type="PANTHER" id="PTHR44591">
    <property type="entry name" value="STRESS RESPONSE REGULATOR PROTEIN 1"/>
    <property type="match status" value="1"/>
</dbReference>
<dbReference type="SUPFAM" id="SSF46894">
    <property type="entry name" value="C-terminal effector domain of the bipartite response regulators"/>
    <property type="match status" value="1"/>
</dbReference>
<dbReference type="SMART" id="SM00421">
    <property type="entry name" value="HTH_LUXR"/>
    <property type="match status" value="1"/>
</dbReference>
<evidence type="ECO:0000256" key="5">
    <source>
        <dbReference type="PROSITE-ProRule" id="PRU00169"/>
    </source>
</evidence>
<proteinExistence type="predicted"/>
<dbReference type="SMART" id="SM00448">
    <property type="entry name" value="REC"/>
    <property type="match status" value="1"/>
</dbReference>
<keyword evidence="3 8" id="KW-0238">DNA-binding</keyword>
<keyword evidence="2 5" id="KW-0597">Phosphoprotein</keyword>
<dbReference type="EMBL" id="JACOOY010000002">
    <property type="protein sequence ID" value="MBC5664027.1"/>
    <property type="molecule type" value="Genomic_DNA"/>
</dbReference>
<feature type="domain" description="HTH luxR-type" evidence="6">
    <location>
        <begin position="142"/>
        <end position="205"/>
    </location>
</feature>
<evidence type="ECO:0000259" key="7">
    <source>
        <dbReference type="PROSITE" id="PS50110"/>
    </source>
</evidence>
<gene>
    <name evidence="8" type="ORF">H8S07_01835</name>
</gene>
<comment type="function">
    <text evidence="4">May play the central regulatory role in sporulation. It may be an element of the effector pathway responsible for the activation of sporulation genes in response to nutritional stress. Spo0A may act in concert with spo0H (a sigma factor) to control the expression of some genes that are critical to the sporulation process.</text>
</comment>
<accession>A0ABR7ERQ7</accession>
<dbReference type="InterPro" id="IPR001789">
    <property type="entry name" value="Sig_transdc_resp-reg_receiver"/>
</dbReference>
<evidence type="ECO:0000256" key="4">
    <source>
        <dbReference type="ARBA" id="ARBA00024867"/>
    </source>
</evidence>
<sequence>MEKKHVLVVDDDLILLKTAEEILSEFYSVSVAKAGSQAIALLEKGVIPDLILLDIAMPGMDGYETLNEMKKIPAAGSVPIIFLTGFSDADYEVRGLKSGAVDYIVKPFVKEVLLARVERHLQYEEGRAREERTEEIKENETYKKMQEVLSPIEWKIAQAIAKGMDNREIAAEYHYSYGYVKNVITRIFSKLEVEKRRDLRKMFEG</sequence>
<protein>
    <recommendedName>
        <fullName evidence="1">Stage 0 sporulation protein A homolog</fullName>
    </recommendedName>
</protein>
<dbReference type="InterPro" id="IPR000792">
    <property type="entry name" value="Tscrpt_reg_LuxR_C"/>
</dbReference>
<evidence type="ECO:0000313" key="9">
    <source>
        <dbReference type="Proteomes" id="UP000647235"/>
    </source>
</evidence>
<dbReference type="InterPro" id="IPR016032">
    <property type="entry name" value="Sig_transdc_resp-reg_C-effctor"/>
</dbReference>
<organism evidence="8 9">
    <name type="scientific">Dorea hominis</name>
    <dbReference type="NCBI Taxonomy" id="2763040"/>
    <lineage>
        <taxon>Bacteria</taxon>
        <taxon>Bacillati</taxon>
        <taxon>Bacillota</taxon>
        <taxon>Clostridia</taxon>
        <taxon>Lachnospirales</taxon>
        <taxon>Lachnospiraceae</taxon>
        <taxon>Dorea</taxon>
    </lineage>
</organism>
<evidence type="ECO:0000256" key="1">
    <source>
        <dbReference type="ARBA" id="ARBA00018672"/>
    </source>
</evidence>
<dbReference type="Gene3D" id="1.10.10.10">
    <property type="entry name" value="Winged helix-like DNA-binding domain superfamily/Winged helix DNA-binding domain"/>
    <property type="match status" value="1"/>
</dbReference>
<dbReference type="PANTHER" id="PTHR44591:SF3">
    <property type="entry name" value="RESPONSE REGULATORY DOMAIN-CONTAINING PROTEIN"/>
    <property type="match status" value="1"/>
</dbReference>
<dbReference type="InterPro" id="IPR050595">
    <property type="entry name" value="Bact_response_regulator"/>
</dbReference>
<evidence type="ECO:0000256" key="2">
    <source>
        <dbReference type="ARBA" id="ARBA00022553"/>
    </source>
</evidence>
<feature type="domain" description="Response regulatory" evidence="7">
    <location>
        <begin position="5"/>
        <end position="121"/>
    </location>
</feature>
<dbReference type="GO" id="GO:0003677">
    <property type="term" value="F:DNA binding"/>
    <property type="evidence" value="ECO:0007669"/>
    <property type="project" value="UniProtKB-KW"/>
</dbReference>
<dbReference type="PROSITE" id="PS50110">
    <property type="entry name" value="RESPONSE_REGULATORY"/>
    <property type="match status" value="1"/>
</dbReference>
<evidence type="ECO:0000313" key="8">
    <source>
        <dbReference type="EMBL" id="MBC5664027.1"/>
    </source>
</evidence>
<keyword evidence="9" id="KW-1185">Reference proteome</keyword>
<name>A0ABR7ERQ7_9FIRM</name>
<reference evidence="8 9" key="1">
    <citation type="submission" date="2020-08" db="EMBL/GenBank/DDBJ databases">
        <title>Genome public.</title>
        <authorList>
            <person name="Liu C."/>
            <person name="Sun Q."/>
        </authorList>
    </citation>
    <scope>NUCLEOTIDE SEQUENCE [LARGE SCALE GENOMIC DNA]</scope>
    <source>
        <strain evidence="8 9">NSJ-36</strain>
    </source>
</reference>
<dbReference type="InterPro" id="IPR036388">
    <property type="entry name" value="WH-like_DNA-bd_sf"/>
</dbReference>
<feature type="modified residue" description="4-aspartylphosphate" evidence="5">
    <location>
        <position position="54"/>
    </location>
</feature>
<dbReference type="SUPFAM" id="SSF52172">
    <property type="entry name" value="CheY-like"/>
    <property type="match status" value="1"/>
</dbReference>
<dbReference type="RefSeq" id="WP_021861389.1">
    <property type="nucleotide sequence ID" value="NZ_JACOOY010000002.1"/>
</dbReference>
<dbReference type="Pfam" id="PF00072">
    <property type="entry name" value="Response_reg"/>
    <property type="match status" value="1"/>
</dbReference>
<dbReference type="InterPro" id="IPR011006">
    <property type="entry name" value="CheY-like_superfamily"/>
</dbReference>
<evidence type="ECO:0000259" key="6">
    <source>
        <dbReference type="PROSITE" id="PS50043"/>
    </source>
</evidence>
<dbReference type="Proteomes" id="UP000647235">
    <property type="component" value="Unassembled WGS sequence"/>
</dbReference>
<comment type="caution">
    <text evidence="8">The sequence shown here is derived from an EMBL/GenBank/DDBJ whole genome shotgun (WGS) entry which is preliminary data.</text>
</comment>
<dbReference type="Gene3D" id="3.40.50.2300">
    <property type="match status" value="1"/>
</dbReference>